<proteinExistence type="predicted"/>
<reference evidence="2 3" key="1">
    <citation type="submission" date="2020-02" db="EMBL/GenBank/DDBJ databases">
        <title>Draft genome sequence of Haematococcus lacustris strain NIES-144.</title>
        <authorList>
            <person name="Morimoto D."/>
            <person name="Nakagawa S."/>
            <person name="Yoshida T."/>
            <person name="Sawayama S."/>
        </authorList>
    </citation>
    <scope>NUCLEOTIDE SEQUENCE [LARGE SCALE GENOMIC DNA]</scope>
    <source>
        <strain evidence="2 3">NIES-144</strain>
    </source>
</reference>
<comment type="caution">
    <text evidence="2">The sequence shown here is derived from an EMBL/GenBank/DDBJ whole genome shotgun (WGS) entry which is preliminary data.</text>
</comment>
<dbReference type="EMBL" id="BLLF01000028">
    <property type="protein sequence ID" value="GFH06225.1"/>
    <property type="molecule type" value="Genomic_DNA"/>
</dbReference>
<accession>A0A699YA50</accession>
<evidence type="ECO:0000256" key="1">
    <source>
        <dbReference type="SAM" id="SignalP"/>
    </source>
</evidence>
<feature type="chain" id="PRO_5025476326" description="Peptidase A1 domain-containing protein" evidence="1">
    <location>
        <begin position="35"/>
        <end position="179"/>
    </location>
</feature>
<keyword evidence="3" id="KW-1185">Reference proteome</keyword>
<evidence type="ECO:0000313" key="3">
    <source>
        <dbReference type="Proteomes" id="UP000485058"/>
    </source>
</evidence>
<evidence type="ECO:0008006" key="4">
    <source>
        <dbReference type="Google" id="ProtNLM"/>
    </source>
</evidence>
<keyword evidence="1" id="KW-0732">Signal</keyword>
<organism evidence="2 3">
    <name type="scientific">Haematococcus lacustris</name>
    <name type="common">Green alga</name>
    <name type="synonym">Haematococcus pluvialis</name>
    <dbReference type="NCBI Taxonomy" id="44745"/>
    <lineage>
        <taxon>Eukaryota</taxon>
        <taxon>Viridiplantae</taxon>
        <taxon>Chlorophyta</taxon>
        <taxon>core chlorophytes</taxon>
        <taxon>Chlorophyceae</taxon>
        <taxon>CS clade</taxon>
        <taxon>Chlamydomonadales</taxon>
        <taxon>Haematococcaceae</taxon>
        <taxon>Haematococcus</taxon>
    </lineage>
</organism>
<protein>
    <recommendedName>
        <fullName evidence="4">Peptidase A1 domain-containing protein</fullName>
    </recommendedName>
</protein>
<gene>
    <name evidence="2" type="ORF">HaLaN_00821</name>
</gene>
<sequence length="179" mass="18791">MLPWQRTHVVKSQQRLCSLCISCIIRCLLHCCLVAGFCSDPQIIDVGTGSSVFVPNVSTCNTASSWSCLGSNDYTYQLAAAAVDRLITVSTCVDNVAAYDTVLIAFPTQGSSCPTCPAGAVFDDEGGPCGAFRSQLTITALAGRAYTVVVEGWAIRDRDAALRGPGVTVRPATAKGVHA</sequence>
<dbReference type="AlphaFoldDB" id="A0A699YA50"/>
<name>A0A699YA50_HAELA</name>
<dbReference type="Proteomes" id="UP000485058">
    <property type="component" value="Unassembled WGS sequence"/>
</dbReference>
<feature type="signal peptide" evidence="1">
    <location>
        <begin position="1"/>
        <end position="34"/>
    </location>
</feature>
<evidence type="ECO:0000313" key="2">
    <source>
        <dbReference type="EMBL" id="GFH06225.1"/>
    </source>
</evidence>